<dbReference type="InParanoid" id="A0A507AJG2"/>
<comment type="caution">
    <text evidence="1">The sequence shown here is derived from an EMBL/GenBank/DDBJ whole genome shotgun (WGS) entry which is preliminary data.</text>
</comment>
<dbReference type="InterPro" id="IPR023213">
    <property type="entry name" value="CAT-like_dom_sf"/>
</dbReference>
<protein>
    <submittedName>
        <fullName evidence="1">Uncharacterized protein</fullName>
    </submittedName>
</protein>
<dbReference type="RefSeq" id="XP_030992156.1">
    <property type="nucleotide sequence ID" value="XM_031143543.1"/>
</dbReference>
<evidence type="ECO:0000313" key="2">
    <source>
        <dbReference type="Proteomes" id="UP000319257"/>
    </source>
</evidence>
<dbReference type="Gene3D" id="3.30.559.30">
    <property type="entry name" value="Nonribosomal peptide synthetase, condensation domain"/>
    <property type="match status" value="1"/>
</dbReference>
<gene>
    <name evidence="1" type="ORF">E0L32_008664</name>
</gene>
<dbReference type="SUPFAM" id="SSF52777">
    <property type="entry name" value="CoA-dependent acyltransferases"/>
    <property type="match status" value="1"/>
</dbReference>
<sequence>MADLVWHQVTPGVWERDADEIEQSYAVSAKWYEGSGRMYFAITGHLSVTISLSKEFISRDKDVQEQFEAALRAAWLQTRYDYPTIASVVTLDKQSGRWKKTYHTLQTSEARDDWLQETFKTVSSDRTGVEWANSDPPAPKMPTLFVIKPPEQVDQVRRDLVLRSPHDIIDGIGTLLLLNNLISHASKAYAAGAPLPKFPLDGSEAGNLSPAYRIAAAVPDVPTPAQQKRLDGLVPRNAPPKQDPGVDLLGIPYRKGILIPGRHQRVALTLSTGETLRLTAACKAAGATVTHAFHAAIALTLRDLQERRPEERRVRYVGYILRNERGRCVPPYNSPKHAAALYHSVPQKSLIVDMTVPMQGEELSSEKSQENSREEFRRILDITKEFYHSVRDDVDHYAIAPYIWAAGIPNLPPIAEGRTLPVPPPAVLAPVTISSMGVVDKIITPNTGPFELHDPWVTGEELRSGLGLFLGAFRGQLCLSGAYNDAWHGKEKVLGYLNQCKEAVFRGFGI</sequence>
<dbReference type="Gene3D" id="3.30.559.10">
    <property type="entry name" value="Chloramphenicol acetyltransferase-like domain"/>
    <property type="match status" value="1"/>
</dbReference>
<dbReference type="AlphaFoldDB" id="A0A507AJG2"/>
<dbReference type="GeneID" id="41976111"/>
<dbReference type="EMBL" id="SKBQ01000058">
    <property type="protein sequence ID" value="TPX10445.1"/>
    <property type="molecule type" value="Genomic_DNA"/>
</dbReference>
<dbReference type="PANTHER" id="PTHR42034">
    <property type="entry name" value="CHROMOSOME 7, WHOLE GENOME SHOTGUN SEQUENCE-RELATED"/>
    <property type="match status" value="1"/>
</dbReference>
<name>A0A507AJG2_9PEZI</name>
<dbReference type="PANTHER" id="PTHR42034:SF1">
    <property type="entry name" value="CONDENSATION DOMAIN-CONTAINING PROTEIN"/>
    <property type="match status" value="1"/>
</dbReference>
<accession>A0A507AJG2</accession>
<keyword evidence="2" id="KW-1185">Reference proteome</keyword>
<evidence type="ECO:0000313" key="1">
    <source>
        <dbReference type="EMBL" id="TPX10445.1"/>
    </source>
</evidence>
<reference evidence="1 2" key="1">
    <citation type="submission" date="2019-06" db="EMBL/GenBank/DDBJ databases">
        <title>Draft genome sequence of the filamentous fungus Phialemoniopsis curvata isolated from diesel fuel.</title>
        <authorList>
            <person name="Varaljay V.A."/>
            <person name="Lyon W.J."/>
            <person name="Crouch A.L."/>
            <person name="Drake C.E."/>
            <person name="Hollomon J.M."/>
            <person name="Nadeau L.J."/>
            <person name="Nunn H.S."/>
            <person name="Stevenson B.S."/>
            <person name="Bojanowski C.L."/>
            <person name="Crookes-Goodson W.J."/>
        </authorList>
    </citation>
    <scope>NUCLEOTIDE SEQUENCE [LARGE SCALE GENOMIC DNA]</scope>
    <source>
        <strain evidence="1 2">D216</strain>
    </source>
</reference>
<dbReference type="OrthoDB" id="2548233at2759"/>
<organism evidence="1 2">
    <name type="scientific">Thyridium curvatum</name>
    <dbReference type="NCBI Taxonomy" id="1093900"/>
    <lineage>
        <taxon>Eukaryota</taxon>
        <taxon>Fungi</taxon>
        <taxon>Dikarya</taxon>
        <taxon>Ascomycota</taxon>
        <taxon>Pezizomycotina</taxon>
        <taxon>Sordariomycetes</taxon>
        <taxon>Sordariomycetidae</taxon>
        <taxon>Thyridiales</taxon>
        <taxon>Thyridiaceae</taxon>
        <taxon>Thyridium</taxon>
    </lineage>
</organism>
<proteinExistence type="predicted"/>
<dbReference type="Proteomes" id="UP000319257">
    <property type="component" value="Unassembled WGS sequence"/>
</dbReference>